<name>A0ABR6CSK7_9BACI</name>
<evidence type="ECO:0000313" key="9">
    <source>
        <dbReference type="Proteomes" id="UP000626697"/>
    </source>
</evidence>
<reference evidence="8 9" key="1">
    <citation type="submission" date="2020-08" db="EMBL/GenBank/DDBJ databases">
        <title>Genomic Encyclopedia of Type Strains, Phase IV (KMG-IV): sequencing the most valuable type-strain genomes for metagenomic binning, comparative biology and taxonomic classification.</title>
        <authorList>
            <person name="Goeker M."/>
        </authorList>
    </citation>
    <scope>NUCLEOTIDE SEQUENCE [LARGE SCALE GENOMIC DNA]</scope>
    <source>
        <strain evidence="8 9">DSM 105481</strain>
    </source>
</reference>
<evidence type="ECO:0000313" key="8">
    <source>
        <dbReference type="EMBL" id="MBA9027342.1"/>
    </source>
</evidence>
<dbReference type="PANTHER" id="PTHR30429:SF0">
    <property type="entry name" value="METHIONINE-BINDING LIPOPROTEIN METQ"/>
    <property type="match status" value="1"/>
</dbReference>
<dbReference type="RefSeq" id="WP_182502855.1">
    <property type="nucleotide sequence ID" value="NZ_JACJHX010000007.1"/>
</dbReference>
<dbReference type="PANTHER" id="PTHR30429">
    <property type="entry name" value="D-METHIONINE-BINDING LIPOPROTEIN METQ"/>
    <property type="match status" value="1"/>
</dbReference>
<evidence type="ECO:0000256" key="1">
    <source>
        <dbReference type="ARBA" id="ARBA00004635"/>
    </source>
</evidence>
<protein>
    <recommendedName>
        <fullName evidence="6">Lipoprotein</fullName>
    </recommendedName>
</protein>
<keyword evidence="3" id="KW-0472">Membrane</keyword>
<comment type="caution">
    <text evidence="8">The sequence shown here is derived from an EMBL/GenBank/DDBJ whole genome shotgun (WGS) entry which is preliminary data.</text>
</comment>
<dbReference type="PIRSF" id="PIRSF002854">
    <property type="entry name" value="MetQ"/>
    <property type="match status" value="1"/>
</dbReference>
<dbReference type="InterPro" id="IPR004872">
    <property type="entry name" value="Lipoprotein_NlpA"/>
</dbReference>
<sequence length="270" mass="29961">MKRLIMLLALAMFVLSGCSDNAESTPEEKKQVDLKVASLIPPMTDILEIAKPLMKEEGINLEIVVLGDNIQPNNALANKEVDANFFQHKPFMEQYNESNGTELVRVEPIYHAIFGAYSKKYKTMDELPEGATIAIPNDQINLARSLVMFADQGIIKLKDGVGLKATQADIVENVKNYKFKEVDLLMLARMMDDADLVTLYPSYAEPLGLKPSKDAVITENVNSTFAISLVARKDNAKSEAIQLLAEKMTGPEVKKFLEENFADTSLPAFD</sequence>
<feature type="chain" id="PRO_5045478426" description="Lipoprotein" evidence="7">
    <location>
        <begin position="23"/>
        <end position="270"/>
    </location>
</feature>
<evidence type="ECO:0000256" key="7">
    <source>
        <dbReference type="SAM" id="SignalP"/>
    </source>
</evidence>
<organism evidence="8 9">
    <name type="scientific">Peribacillus huizhouensis</name>
    <dbReference type="NCBI Taxonomy" id="1501239"/>
    <lineage>
        <taxon>Bacteria</taxon>
        <taxon>Bacillati</taxon>
        <taxon>Bacillota</taxon>
        <taxon>Bacilli</taxon>
        <taxon>Bacillales</taxon>
        <taxon>Bacillaceae</taxon>
        <taxon>Peribacillus</taxon>
    </lineage>
</organism>
<feature type="signal peptide" evidence="7">
    <location>
        <begin position="1"/>
        <end position="22"/>
    </location>
</feature>
<comment type="similarity">
    <text evidence="6">Belongs to the nlpA lipoprotein family.</text>
</comment>
<comment type="subcellular location">
    <subcellularLocation>
        <location evidence="1">Membrane</location>
        <topology evidence="1">Lipid-anchor</topology>
    </subcellularLocation>
</comment>
<evidence type="ECO:0000256" key="3">
    <source>
        <dbReference type="ARBA" id="ARBA00023136"/>
    </source>
</evidence>
<dbReference type="PROSITE" id="PS51257">
    <property type="entry name" value="PROKAR_LIPOPROTEIN"/>
    <property type="match status" value="1"/>
</dbReference>
<dbReference type="SUPFAM" id="SSF53850">
    <property type="entry name" value="Periplasmic binding protein-like II"/>
    <property type="match status" value="1"/>
</dbReference>
<dbReference type="Pfam" id="PF03180">
    <property type="entry name" value="Lipoprotein_9"/>
    <property type="match status" value="1"/>
</dbReference>
<proteinExistence type="inferred from homology"/>
<dbReference type="Proteomes" id="UP000626697">
    <property type="component" value="Unassembled WGS sequence"/>
</dbReference>
<dbReference type="CDD" id="cd13600">
    <property type="entry name" value="PBP2_lipoprotein_like_1"/>
    <property type="match status" value="1"/>
</dbReference>
<evidence type="ECO:0000256" key="2">
    <source>
        <dbReference type="ARBA" id="ARBA00022729"/>
    </source>
</evidence>
<keyword evidence="5 6" id="KW-0449">Lipoprotein</keyword>
<accession>A0ABR6CSK7</accession>
<dbReference type="EMBL" id="JACJHX010000007">
    <property type="protein sequence ID" value="MBA9027342.1"/>
    <property type="molecule type" value="Genomic_DNA"/>
</dbReference>
<keyword evidence="2 7" id="KW-0732">Signal</keyword>
<evidence type="ECO:0000256" key="4">
    <source>
        <dbReference type="ARBA" id="ARBA00023139"/>
    </source>
</evidence>
<dbReference type="Gene3D" id="3.40.190.10">
    <property type="entry name" value="Periplasmic binding protein-like II"/>
    <property type="match status" value="2"/>
</dbReference>
<keyword evidence="4" id="KW-0564">Palmitate</keyword>
<evidence type="ECO:0000256" key="5">
    <source>
        <dbReference type="ARBA" id="ARBA00023288"/>
    </source>
</evidence>
<gene>
    <name evidence="8" type="ORF">HNP81_002632</name>
</gene>
<keyword evidence="9" id="KW-1185">Reference proteome</keyword>
<evidence type="ECO:0000256" key="6">
    <source>
        <dbReference type="PIRNR" id="PIRNR002854"/>
    </source>
</evidence>